<evidence type="ECO:0000313" key="6">
    <source>
        <dbReference type="Proteomes" id="UP000634011"/>
    </source>
</evidence>
<dbReference type="Pfam" id="PF03389">
    <property type="entry name" value="MobA_MobL"/>
    <property type="match status" value="1"/>
</dbReference>
<dbReference type="Pfam" id="PF18821">
    <property type="entry name" value="LPD7"/>
    <property type="match status" value="1"/>
</dbReference>
<evidence type="ECO:0000259" key="3">
    <source>
        <dbReference type="Pfam" id="PF03389"/>
    </source>
</evidence>
<dbReference type="Proteomes" id="UP000634011">
    <property type="component" value="Unassembled WGS sequence"/>
</dbReference>
<sequence>MRKQRRSGELNMAIYHLSVKIISRSSGRSSTASAAYRAGQKIHDRRTGQFFDYTRKKEVSYRRIFTPPNAPQWMKDREQLWNAVEQSETRKDAQVAREIEVALPIELSPSQHIILLERFVHTQLTSRGMIADVVIHNKPGNPHAHILLNTREINITFDGFGKKNREWNSKEQLEGWREQWASHCNRRLSIASSKSRIDHRSLQDQGVDQIPTVHVGANCHAMDKRGITSKRKALNTLIQEKNMSNEKSKQLIASLKLEGEADPIQQEIVQAKKSKHLFLNPTDTKNSRKYREAIFARTYIPILLEIFASDCKGVDEIETEIGTCFQINLNGGGKIYDYGSQIKIASGTDEEIKVAIRLAVEKGWQGLHLTGSDEFRSEIFLQAVLSGAFRPEQITGYKPTKRDLEIISDYKPALKIANDTNIIKSYVVDKTDGSGAGGAGQVHLPRLKI</sequence>
<proteinExistence type="inferred from homology"/>
<evidence type="ECO:0000256" key="1">
    <source>
        <dbReference type="ARBA" id="ARBA00010873"/>
    </source>
</evidence>
<evidence type="ECO:0000313" key="5">
    <source>
        <dbReference type="EMBL" id="MBC3863311.1"/>
    </source>
</evidence>
<reference evidence="5" key="1">
    <citation type="submission" date="2020-08" db="EMBL/GenBank/DDBJ databases">
        <title>Novel species isolated from subtropical streams in China.</title>
        <authorList>
            <person name="Lu H."/>
        </authorList>
    </citation>
    <scope>NUCLEOTIDE SEQUENCE</scope>
    <source>
        <strain evidence="5">KACC 12607</strain>
    </source>
</reference>
<dbReference type="NCBIfam" id="NF041496">
    <property type="entry name" value="MobQ"/>
    <property type="match status" value="1"/>
</dbReference>
<dbReference type="RefSeq" id="WP_186913248.1">
    <property type="nucleotide sequence ID" value="NZ_JACOFV010000013.1"/>
</dbReference>
<dbReference type="Gene3D" id="3.30.930.30">
    <property type="match status" value="1"/>
</dbReference>
<dbReference type="EMBL" id="JACOFV010000013">
    <property type="protein sequence ID" value="MBC3863311.1"/>
    <property type="molecule type" value="Genomic_DNA"/>
</dbReference>
<evidence type="ECO:0000256" key="2">
    <source>
        <dbReference type="ARBA" id="ARBA00022971"/>
    </source>
</evidence>
<feature type="domain" description="MobA/MobL protein" evidence="3">
    <location>
        <begin position="28"/>
        <end position="225"/>
    </location>
</feature>
<dbReference type="InterPro" id="IPR040677">
    <property type="entry name" value="LPD7"/>
</dbReference>
<name>A0A923HFY1_9BURK</name>
<comment type="similarity">
    <text evidence="1">Belongs to the MobA/MobL family.</text>
</comment>
<dbReference type="AlphaFoldDB" id="A0A923HFY1"/>
<keyword evidence="2" id="KW-0184">Conjugation</keyword>
<evidence type="ECO:0000259" key="4">
    <source>
        <dbReference type="Pfam" id="PF18821"/>
    </source>
</evidence>
<gene>
    <name evidence="5" type="ORF">H8K32_14485</name>
</gene>
<keyword evidence="6" id="KW-1185">Reference proteome</keyword>
<organism evidence="5 6">
    <name type="scientific">Undibacterium jejuense</name>
    <dbReference type="NCBI Taxonomy" id="1344949"/>
    <lineage>
        <taxon>Bacteria</taxon>
        <taxon>Pseudomonadati</taxon>
        <taxon>Pseudomonadota</taxon>
        <taxon>Betaproteobacteria</taxon>
        <taxon>Burkholderiales</taxon>
        <taxon>Oxalobacteraceae</taxon>
        <taxon>Undibacterium</taxon>
    </lineage>
</organism>
<accession>A0A923HFY1</accession>
<feature type="domain" description="Large polyvalent protein-associated" evidence="4">
    <location>
        <begin position="327"/>
        <end position="387"/>
    </location>
</feature>
<protein>
    <submittedName>
        <fullName evidence="5">MobA/MobL family protein</fullName>
    </submittedName>
</protein>
<dbReference type="InterPro" id="IPR005053">
    <property type="entry name" value="MobA_MobL"/>
</dbReference>
<comment type="caution">
    <text evidence="5">The sequence shown here is derived from an EMBL/GenBank/DDBJ whole genome shotgun (WGS) entry which is preliminary data.</text>
</comment>